<dbReference type="KEGG" id="tva:4752127"/>
<dbReference type="Proteomes" id="UP000001542">
    <property type="component" value="Unassembled WGS sequence"/>
</dbReference>
<evidence type="ECO:0000313" key="1">
    <source>
        <dbReference type="EMBL" id="EAX94395.1"/>
    </source>
</evidence>
<dbReference type="VEuPathDB" id="TrichDB:TVAG_194810"/>
<reference evidence="1" key="2">
    <citation type="journal article" date="2007" name="Science">
        <title>Draft genome sequence of the sexually transmitted pathogen Trichomonas vaginalis.</title>
        <authorList>
            <person name="Carlton J.M."/>
            <person name="Hirt R.P."/>
            <person name="Silva J.C."/>
            <person name="Delcher A.L."/>
            <person name="Schatz M."/>
            <person name="Zhao Q."/>
            <person name="Wortman J.R."/>
            <person name="Bidwell S.L."/>
            <person name="Alsmark U.C.M."/>
            <person name="Besteiro S."/>
            <person name="Sicheritz-Ponten T."/>
            <person name="Noel C.J."/>
            <person name="Dacks J.B."/>
            <person name="Foster P.G."/>
            <person name="Simillion C."/>
            <person name="Van de Peer Y."/>
            <person name="Miranda-Saavedra D."/>
            <person name="Barton G.J."/>
            <person name="Westrop G.D."/>
            <person name="Mueller S."/>
            <person name="Dessi D."/>
            <person name="Fiori P.L."/>
            <person name="Ren Q."/>
            <person name="Paulsen I."/>
            <person name="Zhang H."/>
            <person name="Bastida-Corcuera F.D."/>
            <person name="Simoes-Barbosa A."/>
            <person name="Brown M.T."/>
            <person name="Hayes R.D."/>
            <person name="Mukherjee M."/>
            <person name="Okumura C.Y."/>
            <person name="Schneider R."/>
            <person name="Smith A.J."/>
            <person name="Vanacova S."/>
            <person name="Villalvazo M."/>
            <person name="Haas B.J."/>
            <person name="Pertea M."/>
            <person name="Feldblyum T.V."/>
            <person name="Utterback T.R."/>
            <person name="Shu C.L."/>
            <person name="Osoegawa K."/>
            <person name="de Jong P.J."/>
            <person name="Hrdy I."/>
            <person name="Horvathova L."/>
            <person name="Zubacova Z."/>
            <person name="Dolezal P."/>
            <person name="Malik S.B."/>
            <person name="Logsdon J.M. Jr."/>
            <person name="Henze K."/>
            <person name="Gupta A."/>
            <person name="Wang C.C."/>
            <person name="Dunne R.L."/>
            <person name="Upcroft J.A."/>
            <person name="Upcroft P."/>
            <person name="White O."/>
            <person name="Salzberg S.L."/>
            <person name="Tang P."/>
            <person name="Chiu C.-H."/>
            <person name="Lee Y.-S."/>
            <person name="Embley T.M."/>
            <person name="Coombs G.H."/>
            <person name="Mottram J.C."/>
            <person name="Tachezy J."/>
            <person name="Fraser-Liggett C.M."/>
            <person name="Johnson P.J."/>
        </authorList>
    </citation>
    <scope>NUCLEOTIDE SEQUENCE [LARGE SCALE GENOMIC DNA]</scope>
    <source>
        <strain evidence="1">G3</strain>
    </source>
</reference>
<dbReference type="InParanoid" id="A2FL24"/>
<dbReference type="RefSeq" id="XP_001307325.1">
    <property type="nucleotide sequence ID" value="XM_001307324.1"/>
</dbReference>
<dbReference type="SUPFAM" id="SSF50978">
    <property type="entry name" value="WD40 repeat-like"/>
    <property type="match status" value="1"/>
</dbReference>
<accession>A2FL24</accession>
<dbReference type="VEuPathDB" id="TrichDB:TVAGG3_1047610"/>
<reference evidence="1" key="1">
    <citation type="submission" date="2006-10" db="EMBL/GenBank/DDBJ databases">
        <authorList>
            <person name="Amadeo P."/>
            <person name="Zhao Q."/>
            <person name="Wortman J."/>
            <person name="Fraser-Liggett C."/>
            <person name="Carlton J."/>
        </authorList>
    </citation>
    <scope>NUCLEOTIDE SEQUENCE</scope>
    <source>
        <strain evidence="1">G3</strain>
    </source>
</reference>
<gene>
    <name evidence="1" type="ORF">TVAG_194810</name>
</gene>
<name>A2FL24_TRIV3</name>
<dbReference type="SMR" id="A2FL24"/>
<keyword evidence="2" id="KW-1185">Reference proteome</keyword>
<protein>
    <submittedName>
        <fullName evidence="1">Uncharacterized protein</fullName>
    </submittedName>
</protein>
<dbReference type="EMBL" id="DS113860">
    <property type="protein sequence ID" value="EAX94395.1"/>
    <property type="molecule type" value="Genomic_DNA"/>
</dbReference>
<dbReference type="AlphaFoldDB" id="A2FL24"/>
<dbReference type="InterPro" id="IPR036322">
    <property type="entry name" value="WD40_repeat_dom_sf"/>
</dbReference>
<sequence length="391" mass="44724">MESTDSPKKSMILRSRKNLDMHILDMPIDIDEELSNLVTQIEQNTFSILSIKQKFALMKKNGDEFKQEAHSRLDSFNKLIENLENKTLETFDSYSARLDNMEILSFRPSMFHPAKSFTIPTNNEITTISNTDDFIFIGTDISMIFVFSFDTLQKFVDLGPFDNNPITKLCSFKIDTTTYVLSYTNTRTVFISDPNKPAFQVKHNGHNFICWPSSLSCKYKFAIFRQKEIRLFSNSLEQYDTLTLTATLGAGGVDSLVTAYEKTVTVVNFGEEEETRRTFDFNFEITHLTASKSFFCVSGKEEIVICNYEGEKRQINFNNPTSFLTSNEFYIFRIANKMMIEVYDAFGKNKVIYVGSDNWSPHDGHDAPSAACLCDSVIMTGKSTKCVIWSE</sequence>
<dbReference type="OrthoDB" id="10543810at2759"/>
<evidence type="ECO:0000313" key="2">
    <source>
        <dbReference type="Proteomes" id="UP000001542"/>
    </source>
</evidence>
<proteinExistence type="predicted"/>
<organism evidence="1 2">
    <name type="scientific">Trichomonas vaginalis (strain ATCC PRA-98 / G3)</name>
    <dbReference type="NCBI Taxonomy" id="412133"/>
    <lineage>
        <taxon>Eukaryota</taxon>
        <taxon>Metamonada</taxon>
        <taxon>Parabasalia</taxon>
        <taxon>Trichomonadida</taxon>
        <taxon>Trichomonadidae</taxon>
        <taxon>Trichomonas</taxon>
    </lineage>
</organism>